<organism evidence="2 3">
    <name type="scientific">Pendulispora rubella</name>
    <dbReference type="NCBI Taxonomy" id="2741070"/>
    <lineage>
        <taxon>Bacteria</taxon>
        <taxon>Pseudomonadati</taxon>
        <taxon>Myxococcota</taxon>
        <taxon>Myxococcia</taxon>
        <taxon>Myxococcales</taxon>
        <taxon>Sorangiineae</taxon>
        <taxon>Pendulisporaceae</taxon>
        <taxon>Pendulispora</taxon>
    </lineage>
</organism>
<sequence length="358" mass="37977">MLAAHCGSDSNDNGGTTNSWTLTPRTTLEGFSVTPLQIRPTERGFLGAFLTQDAAGEPVERHVRLVGVDGNVAYDHAYPFDLVSGRLSETAGGSVFLSEAAEVIDDASFRVRIRKMSLADGALQDYALFREPIFDLPENALHLGKDGQLWCLGINTDLVLTLFGLGPNGPTTQIPIATMKALDLGSQIIGLRDGFAVVTEADGVDARFGVPSSSASAEQITVLTFDHAGNFIEAKTTAFGARTALGAVRVDDTRMVITGSLKHALNDHSLFLQSWTIGPDARLTPEAERTFDVGNDQVQVSALDVAPDGRWIAGGEEGLRQAETHSVLQGSRAFVATLSAPPAFALEGIATFGTPQSH</sequence>
<name>A0ABZ2LAG1_9BACT</name>
<accession>A0ABZ2LAG1</accession>
<keyword evidence="3" id="KW-1185">Reference proteome</keyword>
<dbReference type="RefSeq" id="WP_394837577.1">
    <property type="nucleotide sequence ID" value="NZ_CP089929.1"/>
</dbReference>
<feature type="region of interest" description="Disordered" evidence="1">
    <location>
        <begin position="1"/>
        <end position="23"/>
    </location>
</feature>
<reference evidence="2" key="1">
    <citation type="submission" date="2021-12" db="EMBL/GenBank/DDBJ databases">
        <title>Discovery of the Pendulisporaceae a myxobacterial family with distinct sporulation behavior and unique specialized metabolism.</title>
        <authorList>
            <person name="Garcia R."/>
            <person name="Popoff A."/>
            <person name="Bader C.D."/>
            <person name="Loehr J."/>
            <person name="Walesch S."/>
            <person name="Walt C."/>
            <person name="Boldt J."/>
            <person name="Bunk B."/>
            <person name="Haeckl F.J.F.P.J."/>
            <person name="Gunesch A.P."/>
            <person name="Birkelbach J."/>
            <person name="Nuebel U."/>
            <person name="Pietschmann T."/>
            <person name="Bach T."/>
            <person name="Mueller R."/>
        </authorList>
    </citation>
    <scope>NUCLEOTIDE SEQUENCE</scope>
    <source>
        <strain evidence="2">MSr11367</strain>
    </source>
</reference>
<gene>
    <name evidence="2" type="ORF">LVJ94_11775</name>
</gene>
<proteinExistence type="predicted"/>
<protein>
    <recommendedName>
        <fullName evidence="4">Phytase-like domain-containing protein</fullName>
    </recommendedName>
</protein>
<evidence type="ECO:0000256" key="1">
    <source>
        <dbReference type="SAM" id="MobiDB-lite"/>
    </source>
</evidence>
<evidence type="ECO:0000313" key="2">
    <source>
        <dbReference type="EMBL" id="WXB07909.1"/>
    </source>
</evidence>
<dbReference type="EMBL" id="CP089983">
    <property type="protein sequence ID" value="WXB07909.1"/>
    <property type="molecule type" value="Genomic_DNA"/>
</dbReference>
<evidence type="ECO:0000313" key="3">
    <source>
        <dbReference type="Proteomes" id="UP001374803"/>
    </source>
</evidence>
<dbReference type="Proteomes" id="UP001374803">
    <property type="component" value="Chromosome"/>
</dbReference>
<evidence type="ECO:0008006" key="4">
    <source>
        <dbReference type="Google" id="ProtNLM"/>
    </source>
</evidence>
<feature type="compositionally biased region" description="Polar residues" evidence="1">
    <location>
        <begin position="8"/>
        <end position="23"/>
    </location>
</feature>